<gene>
    <name evidence="1" type="ORF">B5807_01945</name>
</gene>
<dbReference type="EMBL" id="KZ107839">
    <property type="protein sequence ID" value="OSS53012.1"/>
    <property type="molecule type" value="Genomic_DNA"/>
</dbReference>
<evidence type="ECO:0000313" key="1">
    <source>
        <dbReference type="EMBL" id="OSS53012.1"/>
    </source>
</evidence>
<name>A0A1Y2MAH4_EPING</name>
<reference evidence="1 2" key="1">
    <citation type="journal article" date="2017" name="Genome Announc.">
        <title>Genome sequence of the saprophytic ascomycete Epicoccum nigrum ICMP 19927 strain isolated from New Zealand.</title>
        <authorList>
            <person name="Fokin M."/>
            <person name="Fleetwood D."/>
            <person name="Weir B.S."/>
            <person name="Villas-Boas S.G."/>
        </authorList>
    </citation>
    <scope>NUCLEOTIDE SEQUENCE [LARGE SCALE GENOMIC DNA]</scope>
    <source>
        <strain evidence="1 2">ICMP 19927</strain>
    </source>
</reference>
<proteinExistence type="predicted"/>
<evidence type="ECO:0000313" key="2">
    <source>
        <dbReference type="Proteomes" id="UP000193240"/>
    </source>
</evidence>
<protein>
    <submittedName>
        <fullName evidence="1">Uncharacterized protein</fullName>
    </submittedName>
</protein>
<dbReference type="AlphaFoldDB" id="A0A1Y2MAH4"/>
<keyword evidence="2" id="KW-1185">Reference proteome</keyword>
<dbReference type="InParanoid" id="A0A1Y2MAH4"/>
<organism evidence="1 2">
    <name type="scientific">Epicoccum nigrum</name>
    <name type="common">Soil fungus</name>
    <name type="synonym">Epicoccum purpurascens</name>
    <dbReference type="NCBI Taxonomy" id="105696"/>
    <lineage>
        <taxon>Eukaryota</taxon>
        <taxon>Fungi</taxon>
        <taxon>Dikarya</taxon>
        <taxon>Ascomycota</taxon>
        <taxon>Pezizomycotina</taxon>
        <taxon>Dothideomycetes</taxon>
        <taxon>Pleosporomycetidae</taxon>
        <taxon>Pleosporales</taxon>
        <taxon>Pleosporineae</taxon>
        <taxon>Didymellaceae</taxon>
        <taxon>Epicoccum</taxon>
    </lineage>
</organism>
<accession>A0A1Y2MAH4</accession>
<dbReference type="Proteomes" id="UP000193240">
    <property type="component" value="Unassembled WGS sequence"/>
</dbReference>
<sequence>MEPKQAWMTYQLAQASSRPNYKTNRDKITIQLLQLCRAINSEASPLFYNKNVFSFTGAFPISTAFIFLQDRPVEGLSRLSSVELLLTEDNNMRGTAGTAASRR</sequence>